<evidence type="ECO:0000256" key="7">
    <source>
        <dbReference type="SAM" id="MobiDB-lite"/>
    </source>
</evidence>
<keyword evidence="3 8" id="KW-0812">Transmembrane</keyword>
<evidence type="ECO:0000313" key="10">
    <source>
        <dbReference type="Proteomes" id="UP001158576"/>
    </source>
</evidence>
<evidence type="ECO:0000256" key="4">
    <source>
        <dbReference type="ARBA" id="ARBA00022989"/>
    </source>
</evidence>
<comment type="subcellular location">
    <subcellularLocation>
        <location evidence="1">Membrane</location>
    </subcellularLocation>
</comment>
<evidence type="ECO:0000256" key="5">
    <source>
        <dbReference type="ARBA" id="ARBA00023136"/>
    </source>
</evidence>
<sequence>MGCCCDRRAVFGGTGLLFIIIASVMYPLIDIVTVSELEKNNVMKNGTILYENLRNPSPLVLYEFYFWSLENGAEYVAGTDEKLSFVQKGPYTYVENYGRDQIEQNNGDYENSTYYSFRQTRLFTWSQEYSCEDCKKDDKPVTANIVANAIHGIVTDISRKRDWKNNEIIIECDKGISEPTADCNFALSKQNCVGFQAPKECYEENLENWLMILAEDVFVNAGAKLYDDEKTVDQILFGFEDDIFKQLGQNLADRAADQAPVSPIKPILEDLSDIFINLTYGLFQPKNGTVEEPGSGWDHFKNRNGNGQSCLDGQTTCAYRVNEILEWEGKTDLAPWYGEDKVNYCNRIEGTDGQSIFTDTRKEDTLNFFISDLCRTVFMVPAKVTVNLEGDGYKIPSEVWFGPPDVFYTKSRPENRCYCSPNLPEGWCEKYDGLHMMDQCQMGAPAVATGPHFSGGSLRWREDIEGMNPHETPFFEWGNSEHTSFNGYDLNSGAITFNSKKIQINFLVKKDKRISILDQVKNEDAVVWPIFWSNETMKLDDDTARSLYEASVKPMKIGSSLQYTMFALGGFLILIGIVEHFRTQRKQVDVPEKESVEAAVDDPFKQEDNKSETL</sequence>
<evidence type="ECO:0000256" key="1">
    <source>
        <dbReference type="ARBA" id="ARBA00004370"/>
    </source>
</evidence>
<gene>
    <name evidence="9" type="ORF">OKIOD_LOCUS2650</name>
</gene>
<dbReference type="PANTHER" id="PTHR11923:SF51">
    <property type="entry name" value="LYSOSOME MEMBRANE PROTEIN 2"/>
    <property type="match status" value="1"/>
</dbReference>
<dbReference type="Proteomes" id="UP001158576">
    <property type="component" value="Chromosome PAR"/>
</dbReference>
<name>A0ABN7RTY2_OIKDI</name>
<dbReference type="InterPro" id="IPR002159">
    <property type="entry name" value="CD36_fam"/>
</dbReference>
<evidence type="ECO:0000256" key="2">
    <source>
        <dbReference type="ARBA" id="ARBA00010532"/>
    </source>
</evidence>
<feature type="region of interest" description="Disordered" evidence="7">
    <location>
        <begin position="590"/>
        <end position="614"/>
    </location>
</feature>
<protein>
    <submittedName>
        <fullName evidence="9">Oidioi.mRNA.OKI2018_I69.PAR.g11092.t1.cds</fullName>
    </submittedName>
</protein>
<dbReference type="PANTHER" id="PTHR11923">
    <property type="entry name" value="SCAVENGER RECEPTOR CLASS B TYPE-1 SR-B1"/>
    <property type="match status" value="1"/>
</dbReference>
<reference evidence="9 10" key="1">
    <citation type="submission" date="2021-04" db="EMBL/GenBank/DDBJ databases">
        <authorList>
            <person name="Bliznina A."/>
        </authorList>
    </citation>
    <scope>NUCLEOTIDE SEQUENCE [LARGE SCALE GENOMIC DNA]</scope>
</reference>
<keyword evidence="6" id="KW-0325">Glycoprotein</keyword>
<evidence type="ECO:0000256" key="6">
    <source>
        <dbReference type="ARBA" id="ARBA00023180"/>
    </source>
</evidence>
<dbReference type="EMBL" id="OU015568">
    <property type="protein sequence ID" value="CAG5086041.1"/>
    <property type="molecule type" value="Genomic_DNA"/>
</dbReference>
<evidence type="ECO:0000313" key="9">
    <source>
        <dbReference type="EMBL" id="CAG5086041.1"/>
    </source>
</evidence>
<evidence type="ECO:0000256" key="3">
    <source>
        <dbReference type="ARBA" id="ARBA00022692"/>
    </source>
</evidence>
<dbReference type="Pfam" id="PF01130">
    <property type="entry name" value="CD36"/>
    <property type="match status" value="1"/>
</dbReference>
<organism evidence="9 10">
    <name type="scientific">Oikopleura dioica</name>
    <name type="common">Tunicate</name>
    <dbReference type="NCBI Taxonomy" id="34765"/>
    <lineage>
        <taxon>Eukaryota</taxon>
        <taxon>Metazoa</taxon>
        <taxon>Chordata</taxon>
        <taxon>Tunicata</taxon>
        <taxon>Appendicularia</taxon>
        <taxon>Copelata</taxon>
        <taxon>Oikopleuridae</taxon>
        <taxon>Oikopleura</taxon>
    </lineage>
</organism>
<keyword evidence="10" id="KW-1185">Reference proteome</keyword>
<proteinExistence type="inferred from homology"/>
<comment type="similarity">
    <text evidence="2">Belongs to the CD36 family.</text>
</comment>
<feature type="transmembrane region" description="Helical" evidence="8">
    <location>
        <begin position="561"/>
        <end position="578"/>
    </location>
</feature>
<feature type="transmembrane region" description="Helical" evidence="8">
    <location>
        <begin position="9"/>
        <end position="29"/>
    </location>
</feature>
<keyword evidence="4 8" id="KW-1133">Transmembrane helix</keyword>
<keyword evidence="5 8" id="KW-0472">Membrane</keyword>
<evidence type="ECO:0000256" key="8">
    <source>
        <dbReference type="SAM" id="Phobius"/>
    </source>
</evidence>
<accession>A0ABN7RTY2</accession>